<dbReference type="InterPro" id="IPR036881">
    <property type="entry name" value="Glyco_hydro_3_C_sf"/>
</dbReference>
<name>A0A8B7ZHX1_ACAPL</name>
<dbReference type="PANTHER" id="PTHR42721">
    <property type="entry name" value="SUGAR HYDROLASE-RELATED"/>
    <property type="match status" value="1"/>
</dbReference>
<keyword evidence="2" id="KW-0378">Hydrolase</keyword>
<evidence type="ECO:0000256" key="2">
    <source>
        <dbReference type="ARBA" id="ARBA00022801"/>
    </source>
</evidence>
<sequence>MKKSSESSEFPFQNYSLSWDERLDDLISRLQLDEIVLQLARGGVGPNGPSPPIPRLGIGPYNWNTETFGEDPFLASEMARAFVRGLQEPSYAPGTEARYLRTSAGCKFFGVHNGPEDYPSSRYTFNAGISEHDLHMTYLPAFRECVKAGAYSVMCSYNSINSVPSCVNERFLTDILRNQFGFKGYVVSDRNALEYVLLKHGYTETPLQTAVAGVKAGCNLEQSDSAENVYTNLTEAVQMGVVSEDELKQLVRPLFYSRMRLGEFDPPGMNSYSRFNASDMVQCLQYRNLALAGAIKSFVVLKNENNTLPVGTIQKLAIVGPFANSPWDLFGSFAPQTDPRFISTPWDGLRGLGQFQRLAPGCNNPTCDQYNKTSIMDAVVGADFVIVCLGTGTRVENEGLDRRNMSLPGHQLELLQNAVKYALGKTLVLLLFNAGPLDILWADQSPGVHAIVECFFPAQATGAALKKLFTNADPGMPAGRLPFTWPASLEQVPAMSNYNMTNRTYRYFTGEPLYPFGYGLAFTQFNYTNLTLGQTTIDPCDDLMVHVTMINTGKYDGYEVVQVYIKWHNASVPTPKIQLAAFDRFKATINNTVTFFLKMPARVRAVFTDELVLEPGMFTVFAGGQQPGQKRQVGSNVLNTTLTVKGPMTPLSNCP</sequence>
<dbReference type="SUPFAM" id="SSF51445">
    <property type="entry name" value="(Trans)glycosidases"/>
    <property type="match status" value="1"/>
</dbReference>
<dbReference type="SMART" id="SM01217">
    <property type="entry name" value="Fn3_like"/>
    <property type="match status" value="1"/>
</dbReference>
<proteinExistence type="predicted"/>
<evidence type="ECO:0000256" key="3">
    <source>
        <dbReference type="ARBA" id="ARBA00023295"/>
    </source>
</evidence>
<organism evidence="5 6">
    <name type="scientific">Acanthaster planci</name>
    <name type="common">Crown-of-thorns starfish</name>
    <dbReference type="NCBI Taxonomy" id="133434"/>
    <lineage>
        <taxon>Eukaryota</taxon>
        <taxon>Metazoa</taxon>
        <taxon>Echinodermata</taxon>
        <taxon>Eleutherozoa</taxon>
        <taxon>Asterozoa</taxon>
        <taxon>Asteroidea</taxon>
        <taxon>Valvatacea</taxon>
        <taxon>Valvatida</taxon>
        <taxon>Acanthasteridae</taxon>
        <taxon>Acanthaster</taxon>
    </lineage>
</organism>
<evidence type="ECO:0000313" key="6">
    <source>
        <dbReference type="RefSeq" id="XP_022105253.1"/>
    </source>
</evidence>
<dbReference type="AlphaFoldDB" id="A0A8B7ZHX1"/>
<reference evidence="6" key="1">
    <citation type="submission" date="2025-08" db="UniProtKB">
        <authorList>
            <consortium name="RefSeq"/>
        </authorList>
    </citation>
    <scope>IDENTIFICATION</scope>
</reference>
<dbReference type="SUPFAM" id="SSF52279">
    <property type="entry name" value="Beta-D-glucan exohydrolase, C-terminal domain"/>
    <property type="match status" value="1"/>
</dbReference>
<dbReference type="KEGG" id="aplc:110987114"/>
<gene>
    <name evidence="6" type="primary">LOC110987114</name>
</gene>
<dbReference type="Pfam" id="PF00933">
    <property type="entry name" value="Glyco_hydro_3"/>
    <property type="match status" value="1"/>
</dbReference>
<dbReference type="GeneID" id="110987114"/>
<dbReference type="OMA" id="TWNFVED"/>
<evidence type="ECO:0000259" key="4">
    <source>
        <dbReference type="SMART" id="SM01217"/>
    </source>
</evidence>
<dbReference type="Proteomes" id="UP000694845">
    <property type="component" value="Unplaced"/>
</dbReference>
<dbReference type="Pfam" id="PF01915">
    <property type="entry name" value="Glyco_hydro_3_C"/>
    <property type="match status" value="1"/>
</dbReference>
<dbReference type="GO" id="GO:0046556">
    <property type="term" value="F:alpha-L-arabinofuranosidase activity"/>
    <property type="evidence" value="ECO:0007669"/>
    <property type="project" value="TreeGrafter"/>
</dbReference>
<dbReference type="GO" id="GO:0031222">
    <property type="term" value="P:arabinan catabolic process"/>
    <property type="evidence" value="ECO:0007669"/>
    <property type="project" value="TreeGrafter"/>
</dbReference>
<dbReference type="GO" id="GO:0009044">
    <property type="term" value="F:xylan 1,4-beta-xylosidase activity"/>
    <property type="evidence" value="ECO:0007669"/>
    <property type="project" value="InterPro"/>
</dbReference>
<dbReference type="InterPro" id="IPR017853">
    <property type="entry name" value="GH"/>
</dbReference>
<keyword evidence="5" id="KW-1185">Reference proteome</keyword>
<dbReference type="RefSeq" id="XP_022105253.1">
    <property type="nucleotide sequence ID" value="XM_022249561.1"/>
</dbReference>
<protein>
    <submittedName>
        <fullName evidence="6">Probable beta-D-xylosidase 6</fullName>
    </submittedName>
</protein>
<dbReference type="GO" id="GO:0045493">
    <property type="term" value="P:xylan catabolic process"/>
    <property type="evidence" value="ECO:0007669"/>
    <property type="project" value="InterPro"/>
</dbReference>
<dbReference type="PANTHER" id="PTHR42721:SF42">
    <property type="entry name" value="FIBRONECTIN TYPE III-LIKE DOMAIN-CONTAINING PROTEIN"/>
    <property type="match status" value="1"/>
</dbReference>
<dbReference type="Gene3D" id="3.40.50.1700">
    <property type="entry name" value="Glycoside hydrolase family 3 C-terminal domain"/>
    <property type="match status" value="1"/>
</dbReference>
<dbReference type="Gene3D" id="2.60.40.10">
    <property type="entry name" value="Immunoglobulins"/>
    <property type="match status" value="1"/>
</dbReference>
<accession>A0A8B7ZHX1</accession>
<feature type="domain" description="Fibronectin type III-like" evidence="4">
    <location>
        <begin position="559"/>
        <end position="626"/>
    </location>
</feature>
<dbReference type="InterPro" id="IPR002772">
    <property type="entry name" value="Glyco_hydro_3_C"/>
</dbReference>
<dbReference type="InterPro" id="IPR026891">
    <property type="entry name" value="Fn3-like"/>
</dbReference>
<evidence type="ECO:0000313" key="5">
    <source>
        <dbReference type="Proteomes" id="UP000694845"/>
    </source>
</evidence>
<keyword evidence="3" id="KW-0326">Glycosidase</keyword>
<dbReference type="InterPro" id="IPR013783">
    <property type="entry name" value="Ig-like_fold"/>
</dbReference>
<keyword evidence="1" id="KW-0732">Signal</keyword>
<dbReference type="Gene3D" id="3.20.20.300">
    <property type="entry name" value="Glycoside hydrolase, family 3, N-terminal domain"/>
    <property type="match status" value="1"/>
</dbReference>
<dbReference type="InterPro" id="IPR044993">
    <property type="entry name" value="BXL"/>
</dbReference>
<dbReference type="OrthoDB" id="47059at2759"/>
<dbReference type="InterPro" id="IPR001764">
    <property type="entry name" value="Glyco_hydro_3_N"/>
</dbReference>
<dbReference type="Pfam" id="PF14310">
    <property type="entry name" value="Fn3-like"/>
    <property type="match status" value="1"/>
</dbReference>
<evidence type="ECO:0000256" key="1">
    <source>
        <dbReference type="ARBA" id="ARBA00022729"/>
    </source>
</evidence>
<dbReference type="InterPro" id="IPR036962">
    <property type="entry name" value="Glyco_hydro_3_N_sf"/>
</dbReference>